<evidence type="ECO:0000313" key="3">
    <source>
        <dbReference type="EMBL" id="WUQ82045.1"/>
    </source>
</evidence>
<evidence type="ECO:0000256" key="1">
    <source>
        <dbReference type="SAM" id="MobiDB-lite"/>
    </source>
</evidence>
<dbReference type="RefSeq" id="WP_328953114.1">
    <property type="nucleotide sequence ID" value="NZ_CP108110.1"/>
</dbReference>
<keyword evidence="2" id="KW-0732">Signal</keyword>
<organism evidence="3 4">
    <name type="scientific">Kitasatospora purpeofusca</name>
    <dbReference type="NCBI Taxonomy" id="67352"/>
    <lineage>
        <taxon>Bacteria</taxon>
        <taxon>Bacillati</taxon>
        <taxon>Actinomycetota</taxon>
        <taxon>Actinomycetes</taxon>
        <taxon>Kitasatosporales</taxon>
        <taxon>Streptomycetaceae</taxon>
        <taxon>Kitasatospora</taxon>
    </lineage>
</organism>
<keyword evidence="4" id="KW-1185">Reference proteome</keyword>
<accession>A0ABZ1TSZ0</accession>
<reference evidence="3" key="1">
    <citation type="submission" date="2022-10" db="EMBL/GenBank/DDBJ databases">
        <title>The complete genomes of actinobacterial strains from the NBC collection.</title>
        <authorList>
            <person name="Joergensen T.S."/>
            <person name="Alvarez Arevalo M."/>
            <person name="Sterndorff E.B."/>
            <person name="Faurdal D."/>
            <person name="Vuksanovic O."/>
            <person name="Mourched A.-S."/>
            <person name="Charusanti P."/>
            <person name="Shaw S."/>
            <person name="Blin K."/>
            <person name="Weber T."/>
        </authorList>
    </citation>
    <scope>NUCLEOTIDE SEQUENCE</scope>
    <source>
        <strain evidence="3">NBC_00222</strain>
    </source>
</reference>
<feature type="region of interest" description="Disordered" evidence="1">
    <location>
        <begin position="175"/>
        <end position="214"/>
    </location>
</feature>
<evidence type="ECO:0000313" key="4">
    <source>
        <dbReference type="Proteomes" id="UP001432222"/>
    </source>
</evidence>
<dbReference type="EMBL" id="CP108110">
    <property type="protein sequence ID" value="WUQ82045.1"/>
    <property type="molecule type" value="Genomic_DNA"/>
</dbReference>
<protein>
    <recommendedName>
        <fullName evidence="5">Carbohydrate binding protein</fullName>
    </recommendedName>
</protein>
<feature type="signal peptide" evidence="2">
    <location>
        <begin position="1"/>
        <end position="37"/>
    </location>
</feature>
<proteinExistence type="predicted"/>
<name>A0ABZ1TSZ0_9ACTN</name>
<feature type="chain" id="PRO_5046645650" description="Carbohydrate binding protein" evidence="2">
    <location>
        <begin position="38"/>
        <end position="214"/>
    </location>
</feature>
<dbReference type="Proteomes" id="UP001432222">
    <property type="component" value="Chromosome"/>
</dbReference>
<sequence length="214" mass="22385">MRAIVHHRPGRGRGRGGPSVGLAVAALLAAASSAGFATGAADPLPRAELVLNGAFDSYPWIWTCDGDVRRSSIPHDHYVSGYPTADSTARCSQRVRVLPNSGYLLNATVRGPFAFVGVTGAAGENASTWSGQGGWNDLSVGVSTGPETTELTVYFHGWYEQAPYDVRRMSFTGPGYEPRPCGEPGGPAPTVTGGPGSPSPPPSPSPTCWRTYIP</sequence>
<evidence type="ECO:0000256" key="2">
    <source>
        <dbReference type="SAM" id="SignalP"/>
    </source>
</evidence>
<evidence type="ECO:0008006" key="5">
    <source>
        <dbReference type="Google" id="ProtNLM"/>
    </source>
</evidence>
<gene>
    <name evidence="3" type="ORF">OHA16_03065</name>
</gene>